<dbReference type="InterPro" id="IPR011330">
    <property type="entry name" value="Glyco_hydro/deAcase_b/a-brl"/>
</dbReference>
<evidence type="ECO:0000313" key="2">
    <source>
        <dbReference type="EMBL" id="GAI91079.1"/>
    </source>
</evidence>
<name>X1UFH4_9ZZZZ</name>
<organism evidence="2">
    <name type="scientific">marine sediment metagenome</name>
    <dbReference type="NCBI Taxonomy" id="412755"/>
    <lineage>
        <taxon>unclassified sequences</taxon>
        <taxon>metagenomes</taxon>
        <taxon>ecological metagenomes</taxon>
    </lineage>
</organism>
<dbReference type="GO" id="GO:0016810">
    <property type="term" value="F:hydrolase activity, acting on carbon-nitrogen (but not peptide) bonds"/>
    <property type="evidence" value="ECO:0007669"/>
    <property type="project" value="InterPro"/>
</dbReference>
<comment type="caution">
    <text evidence="2">The sequence shown here is derived from an EMBL/GenBank/DDBJ whole genome shotgun (WGS) entry which is preliminary data.</text>
</comment>
<evidence type="ECO:0000259" key="1">
    <source>
        <dbReference type="Pfam" id="PF01522"/>
    </source>
</evidence>
<dbReference type="EMBL" id="BARW01020394">
    <property type="protein sequence ID" value="GAI91079.1"/>
    <property type="molecule type" value="Genomic_DNA"/>
</dbReference>
<dbReference type="Pfam" id="PF01522">
    <property type="entry name" value="Polysacc_deac_1"/>
    <property type="match status" value="1"/>
</dbReference>
<reference evidence="2" key="1">
    <citation type="journal article" date="2014" name="Front. Microbiol.">
        <title>High frequency of phylogenetically diverse reductive dehalogenase-homologous genes in deep subseafloor sedimentary metagenomes.</title>
        <authorList>
            <person name="Kawai M."/>
            <person name="Futagami T."/>
            <person name="Toyoda A."/>
            <person name="Takaki Y."/>
            <person name="Nishi S."/>
            <person name="Hori S."/>
            <person name="Arai W."/>
            <person name="Tsubouchi T."/>
            <person name="Morono Y."/>
            <person name="Uchiyama I."/>
            <person name="Ito T."/>
            <person name="Fujiyama A."/>
            <person name="Inagaki F."/>
            <person name="Takami H."/>
        </authorList>
    </citation>
    <scope>NUCLEOTIDE SEQUENCE</scope>
    <source>
        <strain evidence="2">Expedition CK06-06</strain>
    </source>
</reference>
<feature type="non-terminal residue" evidence="2">
    <location>
        <position position="208"/>
    </location>
</feature>
<gene>
    <name evidence="2" type="ORF">S12H4_34468</name>
</gene>
<dbReference type="AlphaFoldDB" id="X1UFH4"/>
<accession>X1UFH4</accession>
<feature type="domain" description="NodB homology" evidence="1">
    <location>
        <begin position="32"/>
        <end position="126"/>
    </location>
</feature>
<dbReference type="Gene3D" id="3.20.20.370">
    <property type="entry name" value="Glycoside hydrolase/deacetylase"/>
    <property type="match status" value="1"/>
</dbReference>
<proteinExistence type="predicted"/>
<sequence length="208" mass="22919">MFVLRFDLESAYALGGERTKGNWRQWTDEAVASVSRICSVLERHSVPATFFIVGLLLAKAGDRLASILKGNPLLDIESHSYSHMGIKSQDTAVAGQLRRELRLTSDLIVTYFGARPVGFCAPGGFHRGLRGCGKPLQVLWDEGYRFIGTDGEGPPEQPMPAPFTQPYWYAEDGFPDLLEEPVTGWHCNMLFNTGGQSDGFQPHAASPM</sequence>
<dbReference type="InterPro" id="IPR002509">
    <property type="entry name" value="NODB_dom"/>
</dbReference>
<dbReference type="GO" id="GO:0005975">
    <property type="term" value="P:carbohydrate metabolic process"/>
    <property type="evidence" value="ECO:0007669"/>
    <property type="project" value="InterPro"/>
</dbReference>
<dbReference type="SUPFAM" id="SSF88713">
    <property type="entry name" value="Glycoside hydrolase/deacetylase"/>
    <property type="match status" value="1"/>
</dbReference>
<protein>
    <recommendedName>
        <fullName evidence="1">NodB homology domain-containing protein</fullName>
    </recommendedName>
</protein>